<evidence type="ECO:0000256" key="4">
    <source>
        <dbReference type="ARBA" id="ARBA00023125"/>
    </source>
</evidence>
<organism evidence="12 13">
    <name type="scientific">Aurantiacibacter flavus</name>
    <dbReference type="NCBI Taxonomy" id="3145232"/>
    <lineage>
        <taxon>Bacteria</taxon>
        <taxon>Pseudomonadati</taxon>
        <taxon>Pseudomonadota</taxon>
        <taxon>Alphaproteobacteria</taxon>
        <taxon>Sphingomonadales</taxon>
        <taxon>Erythrobacteraceae</taxon>
        <taxon>Aurantiacibacter</taxon>
    </lineage>
</organism>
<evidence type="ECO:0000256" key="5">
    <source>
        <dbReference type="ARBA" id="ARBA00023163"/>
    </source>
</evidence>
<dbReference type="InterPro" id="IPR036805">
    <property type="entry name" value="Tscrpt_elong_fac_GreA/B_N_sf"/>
</dbReference>
<dbReference type="Pfam" id="PF03449">
    <property type="entry name" value="GreA_GreB_N"/>
    <property type="match status" value="1"/>
</dbReference>
<evidence type="ECO:0000256" key="2">
    <source>
        <dbReference type="ARBA" id="ARBA00013729"/>
    </source>
</evidence>
<name>A0ABV0CWG4_9SPHN</name>
<dbReference type="EMBL" id="JBDLBR010000001">
    <property type="protein sequence ID" value="MEN7536446.1"/>
    <property type="molecule type" value="Genomic_DNA"/>
</dbReference>
<comment type="caution">
    <text evidence="12">The sequence shown here is derived from an EMBL/GenBank/DDBJ whole genome shotgun (WGS) entry which is preliminary data.</text>
</comment>
<dbReference type="NCBIfam" id="NF001264">
    <property type="entry name" value="PRK00226.1-5"/>
    <property type="match status" value="1"/>
</dbReference>
<dbReference type="HAMAP" id="MF_00105">
    <property type="entry name" value="GreA_GreB"/>
    <property type="match status" value="1"/>
</dbReference>
<sequence length="163" mass="18043">MADWTGNTMEKVPMLAEGYEKLTADLKALRQERPRIVDAIEEARAHGDLSENAEYHAAKERQGQVEAQISEIEDKVSRAQIIDPTTLSGDRVVFGATVTVLDEDDKPSTYQIVGMAESDAKKGRISYESPLARALIGKSQGDEVEVTVPSGEKFYLIEKIEFI</sequence>
<dbReference type="Gene3D" id="1.10.287.180">
    <property type="entry name" value="Transcription elongation factor, GreA/GreB, N-terminal domain"/>
    <property type="match status" value="1"/>
</dbReference>
<dbReference type="PANTHER" id="PTHR30437">
    <property type="entry name" value="TRANSCRIPTION ELONGATION FACTOR GREA"/>
    <property type="match status" value="1"/>
</dbReference>
<dbReference type="SUPFAM" id="SSF46557">
    <property type="entry name" value="GreA transcript cleavage protein, N-terminal domain"/>
    <property type="match status" value="1"/>
</dbReference>
<keyword evidence="12" id="KW-0648">Protein biosynthesis</keyword>
<dbReference type="InterPro" id="IPR023459">
    <property type="entry name" value="Tscrpt_elong_fac_GreA/B_fam"/>
</dbReference>
<keyword evidence="13" id="KW-1185">Reference proteome</keyword>
<keyword evidence="5 8" id="KW-0804">Transcription</keyword>
<feature type="domain" description="Transcription elongation factor GreA/GreB C-terminal" evidence="10">
    <location>
        <begin position="89"/>
        <end position="161"/>
    </location>
</feature>
<evidence type="ECO:0000256" key="8">
    <source>
        <dbReference type="HAMAP-Rule" id="MF_00105"/>
    </source>
</evidence>
<dbReference type="Pfam" id="PF01272">
    <property type="entry name" value="GreA_GreB"/>
    <property type="match status" value="1"/>
</dbReference>
<dbReference type="GO" id="GO:0003746">
    <property type="term" value="F:translation elongation factor activity"/>
    <property type="evidence" value="ECO:0007669"/>
    <property type="project" value="UniProtKB-KW"/>
</dbReference>
<dbReference type="InterPro" id="IPR018151">
    <property type="entry name" value="TF_GreA/GreB_CS"/>
</dbReference>
<dbReference type="Gene3D" id="3.10.50.30">
    <property type="entry name" value="Transcription elongation factor, GreA/GreB, C-terminal domain"/>
    <property type="match status" value="1"/>
</dbReference>
<protein>
    <recommendedName>
        <fullName evidence="2 8">Transcription elongation factor GreA</fullName>
    </recommendedName>
    <alternativeName>
        <fullName evidence="7 8">Transcript cleavage factor GreA</fullName>
    </alternativeName>
</protein>
<evidence type="ECO:0000256" key="3">
    <source>
        <dbReference type="ARBA" id="ARBA00023015"/>
    </source>
</evidence>
<dbReference type="SUPFAM" id="SSF54534">
    <property type="entry name" value="FKBP-like"/>
    <property type="match status" value="1"/>
</dbReference>
<comment type="similarity">
    <text evidence="1 8 9">Belongs to the GreA/GreB family.</text>
</comment>
<dbReference type="InterPro" id="IPR028624">
    <property type="entry name" value="Tscrpt_elong_fac_GreA/B"/>
</dbReference>
<evidence type="ECO:0000313" key="12">
    <source>
        <dbReference type="EMBL" id="MEN7536446.1"/>
    </source>
</evidence>
<evidence type="ECO:0000256" key="6">
    <source>
        <dbReference type="ARBA" id="ARBA00024916"/>
    </source>
</evidence>
<evidence type="ECO:0000256" key="7">
    <source>
        <dbReference type="ARBA" id="ARBA00030776"/>
    </source>
</evidence>
<dbReference type="InterPro" id="IPR022691">
    <property type="entry name" value="Tscrpt_elong_fac_GreA/B_N"/>
</dbReference>
<dbReference type="PANTHER" id="PTHR30437:SF4">
    <property type="entry name" value="TRANSCRIPTION ELONGATION FACTOR GREA"/>
    <property type="match status" value="1"/>
</dbReference>
<accession>A0ABV0CWG4</accession>
<dbReference type="PROSITE" id="PS00830">
    <property type="entry name" value="GREAB_2"/>
    <property type="match status" value="1"/>
</dbReference>
<keyword evidence="3 8" id="KW-0805">Transcription regulation</keyword>
<dbReference type="NCBIfam" id="TIGR01462">
    <property type="entry name" value="greA"/>
    <property type="match status" value="1"/>
</dbReference>
<dbReference type="InterPro" id="IPR001437">
    <property type="entry name" value="Tscrpt_elong_fac_GreA/B_C"/>
</dbReference>
<feature type="domain" description="Transcription elongation factor GreA/GreB N-terminal" evidence="11">
    <location>
        <begin position="12"/>
        <end position="81"/>
    </location>
</feature>
<gene>
    <name evidence="8 12" type="primary">greA</name>
    <name evidence="12" type="ORF">ABDJ38_04600</name>
</gene>
<keyword evidence="4 8" id="KW-0238">DNA-binding</keyword>
<dbReference type="Proteomes" id="UP001484535">
    <property type="component" value="Unassembled WGS sequence"/>
</dbReference>
<evidence type="ECO:0000259" key="11">
    <source>
        <dbReference type="Pfam" id="PF03449"/>
    </source>
</evidence>
<evidence type="ECO:0000313" key="13">
    <source>
        <dbReference type="Proteomes" id="UP001484535"/>
    </source>
</evidence>
<evidence type="ECO:0000256" key="1">
    <source>
        <dbReference type="ARBA" id="ARBA00008213"/>
    </source>
</evidence>
<dbReference type="InterPro" id="IPR036953">
    <property type="entry name" value="GreA/GreB_C_sf"/>
</dbReference>
<evidence type="ECO:0000256" key="9">
    <source>
        <dbReference type="RuleBase" id="RU000556"/>
    </source>
</evidence>
<evidence type="ECO:0000259" key="10">
    <source>
        <dbReference type="Pfam" id="PF01272"/>
    </source>
</evidence>
<keyword evidence="12" id="KW-0251">Elongation factor</keyword>
<dbReference type="RefSeq" id="WP_346783878.1">
    <property type="nucleotide sequence ID" value="NZ_JBDLBR010000001.1"/>
</dbReference>
<dbReference type="PIRSF" id="PIRSF006092">
    <property type="entry name" value="GreA_GreB"/>
    <property type="match status" value="1"/>
</dbReference>
<comment type="function">
    <text evidence="6 8 9">Necessary for efficient RNA polymerase transcription elongation past template-encoded arresting sites. The arresting sites in DNA have the property of trapping a certain fraction of elongating RNA polymerases that pass through, resulting in locked ternary complexes. Cleavage of the nascent transcript by cleavage factors such as GreA or GreB allows the resumption of elongation from the new 3'terminus. GreA releases sequences of 2 to 3 nucleotides.</text>
</comment>
<dbReference type="NCBIfam" id="NF001263">
    <property type="entry name" value="PRK00226.1-4"/>
    <property type="match status" value="1"/>
</dbReference>
<dbReference type="InterPro" id="IPR006359">
    <property type="entry name" value="Tscrpt_elong_fac_GreA"/>
</dbReference>
<reference evidence="12 13" key="1">
    <citation type="submission" date="2024-05" db="EMBL/GenBank/DDBJ databases">
        <authorList>
            <person name="Park S."/>
        </authorList>
    </citation>
    <scope>NUCLEOTIDE SEQUENCE [LARGE SCALE GENOMIC DNA]</scope>
    <source>
        <strain evidence="12 13">DGU5</strain>
    </source>
</reference>
<proteinExistence type="inferred from homology"/>
<dbReference type="NCBIfam" id="NF001261">
    <property type="entry name" value="PRK00226.1-2"/>
    <property type="match status" value="1"/>
</dbReference>